<evidence type="ECO:0000256" key="1">
    <source>
        <dbReference type="ARBA" id="ARBA00006226"/>
    </source>
</evidence>
<accession>A0ABY8IE31</accession>
<reference evidence="3" key="1">
    <citation type="journal article" date="2019" name="Phytopathology">
        <title>A Novel Group of Rhizobium tumorigenes-Like Agrobacteria Associated with Crown Gall Disease of Rhododendron and Blueberry.</title>
        <authorList>
            <person name="Kuzmanovic N."/>
            <person name="Behrens P."/>
            <person name="Idczak E."/>
            <person name="Wagner S."/>
            <person name="Gotz M."/>
            <person name="Sproer C."/>
            <person name="Bunk B."/>
            <person name="Overmann J."/>
            <person name="Smalla K."/>
        </authorList>
    </citation>
    <scope>NUCLEOTIDE SEQUENCE</scope>
    <source>
        <strain evidence="3">Rho-6.2</strain>
    </source>
</reference>
<dbReference type="EMBL" id="CP117267">
    <property type="protein sequence ID" value="WFS21864.1"/>
    <property type="molecule type" value="Genomic_DNA"/>
</dbReference>
<organism evidence="3 4">
    <name type="scientific">Rhizobium rhododendri</name>
    <dbReference type="NCBI Taxonomy" id="2506430"/>
    <lineage>
        <taxon>Bacteria</taxon>
        <taxon>Pseudomonadati</taxon>
        <taxon>Pseudomonadota</taxon>
        <taxon>Alphaproteobacteria</taxon>
        <taxon>Hyphomicrobiales</taxon>
        <taxon>Rhizobiaceae</taxon>
        <taxon>Rhizobium/Agrobacterium group</taxon>
        <taxon>Rhizobium</taxon>
    </lineage>
</organism>
<sequence length="97" mass="10749">MNIIWAEAAVADLVAIRAFIADHNPQAANKVAAKILHAANLLRDKPRLGLSTHVAHVRRLIVHQSPYSIIYRVVGPDLQILEIFDGRQLAPRTDVRG</sequence>
<dbReference type="Pfam" id="PF05016">
    <property type="entry name" value="ParE_toxin"/>
    <property type="match status" value="1"/>
</dbReference>
<keyword evidence="4" id="KW-1185">Reference proteome</keyword>
<keyword evidence="2" id="KW-1277">Toxin-antitoxin system</keyword>
<dbReference type="InterPro" id="IPR051803">
    <property type="entry name" value="TA_system_RelE-like_toxin"/>
</dbReference>
<dbReference type="Gene3D" id="3.30.2310.20">
    <property type="entry name" value="RelE-like"/>
    <property type="match status" value="1"/>
</dbReference>
<dbReference type="InterPro" id="IPR007712">
    <property type="entry name" value="RelE/ParE_toxin"/>
</dbReference>
<proteinExistence type="inferred from homology"/>
<dbReference type="InterPro" id="IPR035093">
    <property type="entry name" value="RelE/ParE_toxin_dom_sf"/>
</dbReference>
<dbReference type="Proteomes" id="UP000318939">
    <property type="component" value="Chromosome"/>
</dbReference>
<protein>
    <submittedName>
        <fullName evidence="3">Type II toxin-antitoxin system RelE/ParE family toxin</fullName>
    </submittedName>
</protein>
<name>A0ABY8IE31_9HYPH</name>
<evidence type="ECO:0000256" key="2">
    <source>
        <dbReference type="ARBA" id="ARBA00022649"/>
    </source>
</evidence>
<evidence type="ECO:0000313" key="4">
    <source>
        <dbReference type="Proteomes" id="UP000318939"/>
    </source>
</evidence>
<dbReference type="RefSeq" id="WP_142830624.1">
    <property type="nucleotide sequence ID" value="NZ_CP117267.1"/>
</dbReference>
<evidence type="ECO:0000313" key="3">
    <source>
        <dbReference type="EMBL" id="WFS21864.1"/>
    </source>
</evidence>
<comment type="similarity">
    <text evidence="1">Belongs to the RelE toxin family.</text>
</comment>
<reference evidence="3" key="2">
    <citation type="journal article" date="2023" name="MicrobiologyOpen">
        <title>Genomics of the tumorigenes clade of the family Rhizobiaceae and description of Rhizobium rhododendri sp. nov.</title>
        <authorList>
            <person name="Kuzmanovic N."/>
            <person name="diCenzo G.C."/>
            <person name="Bunk B."/>
            <person name="Sproeer C."/>
            <person name="Fruehling A."/>
            <person name="Neumann-Schaal M."/>
            <person name="Overmann J."/>
            <person name="Smalla K."/>
        </authorList>
    </citation>
    <scope>NUCLEOTIDE SEQUENCE</scope>
    <source>
        <strain evidence="3">Rho-6.2</strain>
    </source>
</reference>
<dbReference type="PANTHER" id="PTHR33755">
    <property type="entry name" value="TOXIN PARE1-RELATED"/>
    <property type="match status" value="1"/>
</dbReference>
<gene>
    <name evidence="3" type="ORF">PR018_11845</name>
</gene>